<dbReference type="AlphaFoldDB" id="A0AA40RXG9"/>
<evidence type="ECO:0000313" key="10">
    <source>
        <dbReference type="Proteomes" id="UP000543554"/>
    </source>
</evidence>
<accession>A0AA40RXG9</accession>
<dbReference type="InterPro" id="IPR013249">
    <property type="entry name" value="RNA_pol_sigma70_r4_t2"/>
</dbReference>
<dbReference type="GO" id="GO:0016987">
    <property type="term" value="F:sigma factor activity"/>
    <property type="evidence" value="ECO:0007669"/>
    <property type="project" value="UniProtKB-KW"/>
</dbReference>
<dbReference type="CDD" id="cd06171">
    <property type="entry name" value="Sigma70_r4"/>
    <property type="match status" value="1"/>
</dbReference>
<dbReference type="PROSITE" id="PS01063">
    <property type="entry name" value="SIGMA70_ECF"/>
    <property type="match status" value="1"/>
</dbReference>
<reference evidence="9 10" key="1">
    <citation type="submission" date="2020-08" db="EMBL/GenBank/DDBJ databases">
        <title>Genomic Encyclopedia of Type Strains, Phase IV (KMG-IV): sequencing the most valuable type-strain genomes for metagenomic binning, comparative biology and taxonomic classification.</title>
        <authorList>
            <person name="Goeker M."/>
        </authorList>
    </citation>
    <scope>NUCLEOTIDE SEQUENCE [LARGE SCALE GENOMIC DNA]</scope>
    <source>
        <strain evidence="9 10">DSM 11490</strain>
    </source>
</reference>
<dbReference type="Pfam" id="PF08281">
    <property type="entry name" value="Sigma70_r4_2"/>
    <property type="match status" value="1"/>
</dbReference>
<dbReference type="InterPro" id="IPR013324">
    <property type="entry name" value="RNA_pol_sigma_r3/r4-like"/>
</dbReference>
<evidence type="ECO:0000259" key="8">
    <source>
        <dbReference type="Pfam" id="PF08281"/>
    </source>
</evidence>
<comment type="caution">
    <text evidence="9">The sequence shown here is derived from an EMBL/GenBank/DDBJ whole genome shotgun (WGS) entry which is preliminary data.</text>
</comment>
<evidence type="ECO:0000259" key="7">
    <source>
        <dbReference type="Pfam" id="PF04542"/>
    </source>
</evidence>
<comment type="similarity">
    <text evidence="1 6">Belongs to the sigma-70 factor family. ECF subfamily.</text>
</comment>
<evidence type="ECO:0000256" key="5">
    <source>
        <dbReference type="ARBA" id="ARBA00023163"/>
    </source>
</evidence>
<evidence type="ECO:0000256" key="2">
    <source>
        <dbReference type="ARBA" id="ARBA00023015"/>
    </source>
</evidence>
<organism evidence="9 10">
    <name type="scientific">Methylorubrum thiocyanatum</name>
    <dbReference type="NCBI Taxonomy" id="47958"/>
    <lineage>
        <taxon>Bacteria</taxon>
        <taxon>Pseudomonadati</taxon>
        <taxon>Pseudomonadota</taxon>
        <taxon>Alphaproteobacteria</taxon>
        <taxon>Hyphomicrobiales</taxon>
        <taxon>Methylobacteriaceae</taxon>
        <taxon>Methylorubrum</taxon>
    </lineage>
</organism>
<dbReference type="Pfam" id="PF04542">
    <property type="entry name" value="Sigma70_r2"/>
    <property type="match status" value="1"/>
</dbReference>
<keyword evidence="3 6" id="KW-0731">Sigma factor</keyword>
<dbReference type="GO" id="GO:0003677">
    <property type="term" value="F:DNA binding"/>
    <property type="evidence" value="ECO:0007669"/>
    <property type="project" value="UniProtKB-KW"/>
</dbReference>
<evidence type="ECO:0000256" key="6">
    <source>
        <dbReference type="RuleBase" id="RU000716"/>
    </source>
</evidence>
<evidence type="ECO:0000256" key="4">
    <source>
        <dbReference type="ARBA" id="ARBA00023125"/>
    </source>
</evidence>
<proteinExistence type="inferred from homology"/>
<dbReference type="InterPro" id="IPR000838">
    <property type="entry name" value="RNA_pol_sigma70_ECF_CS"/>
</dbReference>
<dbReference type="GO" id="GO:0006352">
    <property type="term" value="P:DNA-templated transcription initiation"/>
    <property type="evidence" value="ECO:0007669"/>
    <property type="project" value="InterPro"/>
</dbReference>
<dbReference type="Gene3D" id="1.10.1740.10">
    <property type="match status" value="1"/>
</dbReference>
<dbReference type="Gene3D" id="1.10.10.10">
    <property type="entry name" value="Winged helix-like DNA-binding domain superfamily/Winged helix DNA-binding domain"/>
    <property type="match status" value="1"/>
</dbReference>
<dbReference type="SUPFAM" id="SSF88659">
    <property type="entry name" value="Sigma3 and sigma4 domains of RNA polymerase sigma factors"/>
    <property type="match status" value="1"/>
</dbReference>
<sequence>MDESFPATSSDVEEDVVDIGVQVRKHLGTVLQSYFVLPAGAELPQRLAYLVERFDDGIETLKTRPDDVFRDALIGALPALRGFAFSLVGDASRADDLVQETLAKGWANRNRFRPGTNMNAWLFTILRNQFYSDKRKARREVEDADGTHAGTLVAPPEQEGVVSLRGLQDRLAGIPEAQRIALMMVGAEGYTYEEAAEVLKCKVGTVKSRVSRARAYLSEVLGLGDAASTDALA</sequence>
<keyword evidence="5 6" id="KW-0804">Transcription</keyword>
<feature type="domain" description="RNA polymerase sigma-70 region 2" evidence="7">
    <location>
        <begin position="77"/>
        <end position="139"/>
    </location>
</feature>
<dbReference type="NCBIfam" id="TIGR02937">
    <property type="entry name" value="sigma70-ECF"/>
    <property type="match status" value="1"/>
</dbReference>
<dbReference type="PANTHER" id="PTHR43133:SF25">
    <property type="entry name" value="RNA POLYMERASE SIGMA FACTOR RFAY-RELATED"/>
    <property type="match status" value="1"/>
</dbReference>
<evidence type="ECO:0000256" key="3">
    <source>
        <dbReference type="ARBA" id="ARBA00023082"/>
    </source>
</evidence>
<dbReference type="PANTHER" id="PTHR43133">
    <property type="entry name" value="RNA POLYMERASE ECF-TYPE SIGMA FACTO"/>
    <property type="match status" value="1"/>
</dbReference>
<dbReference type="InterPro" id="IPR007627">
    <property type="entry name" value="RNA_pol_sigma70_r2"/>
</dbReference>
<evidence type="ECO:0000256" key="1">
    <source>
        <dbReference type="ARBA" id="ARBA00010641"/>
    </source>
</evidence>
<dbReference type="InterPro" id="IPR036388">
    <property type="entry name" value="WH-like_DNA-bd_sf"/>
</dbReference>
<dbReference type="InterPro" id="IPR039425">
    <property type="entry name" value="RNA_pol_sigma-70-like"/>
</dbReference>
<feature type="domain" description="RNA polymerase sigma factor 70 region 4 type 2" evidence="8">
    <location>
        <begin position="167"/>
        <end position="216"/>
    </location>
</feature>
<dbReference type="InterPro" id="IPR014284">
    <property type="entry name" value="RNA_pol_sigma-70_dom"/>
</dbReference>
<keyword evidence="2 6" id="KW-0805">Transcription regulation</keyword>
<evidence type="ECO:0000313" key="9">
    <source>
        <dbReference type="EMBL" id="MBA8910945.1"/>
    </source>
</evidence>
<dbReference type="EMBL" id="JACJIB010000001">
    <property type="protein sequence ID" value="MBA8910945.1"/>
    <property type="molecule type" value="Genomic_DNA"/>
</dbReference>
<keyword evidence="10" id="KW-1185">Reference proteome</keyword>
<name>A0AA40RXG9_9HYPH</name>
<dbReference type="RefSeq" id="WP_182553609.1">
    <property type="nucleotide sequence ID" value="NZ_BPRF01000030.1"/>
</dbReference>
<dbReference type="Proteomes" id="UP000543554">
    <property type="component" value="Unassembled WGS sequence"/>
</dbReference>
<protein>
    <recommendedName>
        <fullName evidence="6">RNA polymerase sigma factor</fullName>
    </recommendedName>
</protein>
<gene>
    <name evidence="9" type="ORF">HNR51_000007</name>
</gene>
<dbReference type="InterPro" id="IPR013325">
    <property type="entry name" value="RNA_pol_sigma_r2"/>
</dbReference>
<dbReference type="SUPFAM" id="SSF88946">
    <property type="entry name" value="Sigma2 domain of RNA polymerase sigma factors"/>
    <property type="match status" value="1"/>
</dbReference>
<keyword evidence="4 6" id="KW-0238">DNA-binding</keyword>